<evidence type="ECO:0008006" key="4">
    <source>
        <dbReference type="Google" id="ProtNLM"/>
    </source>
</evidence>
<dbReference type="PANTHER" id="PTHR11475:SF60">
    <property type="entry name" value="THYROID PEROXIDASE"/>
    <property type="match status" value="1"/>
</dbReference>
<dbReference type="PANTHER" id="PTHR11475">
    <property type="entry name" value="OXIDASE/PEROXIDASE"/>
    <property type="match status" value="1"/>
</dbReference>
<dbReference type="PROSITE" id="PS50292">
    <property type="entry name" value="PEROXIDASE_3"/>
    <property type="match status" value="1"/>
</dbReference>
<dbReference type="GO" id="GO:0020037">
    <property type="term" value="F:heme binding"/>
    <property type="evidence" value="ECO:0007669"/>
    <property type="project" value="InterPro"/>
</dbReference>
<gene>
    <name evidence="2" type="ORF">E2I00_011902</name>
</gene>
<proteinExistence type="predicted"/>
<dbReference type="GO" id="GO:0005615">
    <property type="term" value="C:extracellular space"/>
    <property type="evidence" value="ECO:0007669"/>
    <property type="project" value="TreeGrafter"/>
</dbReference>
<dbReference type="Proteomes" id="UP000437017">
    <property type="component" value="Unassembled WGS sequence"/>
</dbReference>
<feature type="binding site" description="axial binding residue" evidence="1">
    <location>
        <position position="128"/>
    </location>
    <ligand>
        <name>heme b</name>
        <dbReference type="ChEBI" id="CHEBI:60344"/>
    </ligand>
    <ligandPart>
        <name>Fe</name>
        <dbReference type="ChEBI" id="CHEBI:18248"/>
    </ligandPart>
</feature>
<protein>
    <recommendedName>
        <fullName evidence="4">Thyroid peroxidase</fullName>
    </recommendedName>
</protein>
<dbReference type="InterPro" id="IPR019791">
    <property type="entry name" value="Haem_peroxidase_animal"/>
</dbReference>
<keyword evidence="1" id="KW-0479">Metal-binding</keyword>
<dbReference type="InterPro" id="IPR010255">
    <property type="entry name" value="Haem_peroxidase_sf"/>
</dbReference>
<dbReference type="Gene3D" id="1.10.640.10">
    <property type="entry name" value="Haem peroxidase domain superfamily, animal type"/>
    <property type="match status" value="2"/>
</dbReference>
<accession>A0A6A1QHY8</accession>
<evidence type="ECO:0000256" key="1">
    <source>
        <dbReference type="PIRSR" id="PIRSR619791-2"/>
    </source>
</evidence>
<evidence type="ECO:0000313" key="2">
    <source>
        <dbReference type="EMBL" id="KAB0405651.1"/>
    </source>
</evidence>
<sequence>MCRVPGKLYLQVREVSRQVIHVSNEAVTEDGQYSDLLMAWGQYIDHDMAFTPQSASLAAFGGGADCQQTCENRSPCFPIQVITLRDYVPKILGPEAFRQHVGPYRGYDPAVDPTVSNVFSTAAFRFGHATVHPLVRRLDARFQERPGLLPLRDAFFRPWRLLEEGGVDPIMRGLLATPAKLQVQDQLMNAELTEGLFVLSDSGTLDLAAINLQRGRDHGLPGYNEWREFCGLSRLETRADLRATSSNGSVAGKILDLYGHPANIDVWLGGLAERVLPGARTGPLFACIIGKQMRKLRDGDR</sequence>
<dbReference type="GO" id="GO:0046872">
    <property type="term" value="F:metal ion binding"/>
    <property type="evidence" value="ECO:0007669"/>
    <property type="project" value="UniProtKB-KW"/>
</dbReference>
<keyword evidence="1" id="KW-0349">Heme</keyword>
<keyword evidence="3" id="KW-1185">Reference proteome</keyword>
<dbReference type="GO" id="GO:0004601">
    <property type="term" value="F:peroxidase activity"/>
    <property type="evidence" value="ECO:0007669"/>
    <property type="project" value="InterPro"/>
</dbReference>
<organism evidence="2 3">
    <name type="scientific">Balaenoptera physalus</name>
    <name type="common">Fin whale</name>
    <name type="synonym">Balaena physalus</name>
    <dbReference type="NCBI Taxonomy" id="9770"/>
    <lineage>
        <taxon>Eukaryota</taxon>
        <taxon>Metazoa</taxon>
        <taxon>Chordata</taxon>
        <taxon>Craniata</taxon>
        <taxon>Vertebrata</taxon>
        <taxon>Euteleostomi</taxon>
        <taxon>Mammalia</taxon>
        <taxon>Eutheria</taxon>
        <taxon>Laurasiatheria</taxon>
        <taxon>Artiodactyla</taxon>
        <taxon>Whippomorpha</taxon>
        <taxon>Cetacea</taxon>
        <taxon>Mysticeti</taxon>
        <taxon>Balaenopteridae</taxon>
        <taxon>Balaenoptera</taxon>
    </lineage>
</organism>
<dbReference type="SUPFAM" id="SSF48113">
    <property type="entry name" value="Heme-dependent peroxidases"/>
    <property type="match status" value="1"/>
</dbReference>
<dbReference type="EMBL" id="SGJD01000323">
    <property type="protein sequence ID" value="KAB0405651.1"/>
    <property type="molecule type" value="Genomic_DNA"/>
</dbReference>
<dbReference type="Pfam" id="PF03098">
    <property type="entry name" value="An_peroxidase"/>
    <property type="match status" value="1"/>
</dbReference>
<reference evidence="2 3" key="1">
    <citation type="journal article" date="2019" name="PLoS ONE">
        <title>Genomic analyses reveal an absence of contemporary introgressive admixture between fin whales and blue whales, despite known hybrids.</title>
        <authorList>
            <person name="Westbury M.V."/>
            <person name="Petersen B."/>
            <person name="Lorenzen E.D."/>
        </authorList>
    </citation>
    <scope>NUCLEOTIDE SEQUENCE [LARGE SCALE GENOMIC DNA]</scope>
    <source>
        <strain evidence="2">FinWhale-01</strain>
    </source>
</reference>
<dbReference type="GO" id="GO:0006979">
    <property type="term" value="P:response to oxidative stress"/>
    <property type="evidence" value="ECO:0007669"/>
    <property type="project" value="InterPro"/>
</dbReference>
<evidence type="ECO:0000313" key="3">
    <source>
        <dbReference type="Proteomes" id="UP000437017"/>
    </source>
</evidence>
<name>A0A6A1QHY8_BALPH</name>
<keyword evidence="1" id="KW-0408">Iron</keyword>
<dbReference type="OrthoDB" id="823504at2759"/>
<comment type="caution">
    <text evidence="2">The sequence shown here is derived from an EMBL/GenBank/DDBJ whole genome shotgun (WGS) entry which is preliminary data.</text>
</comment>
<dbReference type="InterPro" id="IPR037120">
    <property type="entry name" value="Haem_peroxidase_sf_animal"/>
</dbReference>
<dbReference type="AlphaFoldDB" id="A0A6A1QHY8"/>